<protein>
    <submittedName>
        <fullName evidence="1">Uncharacterized protein</fullName>
    </submittedName>
</protein>
<accession>A0A4Y8WRA8</accession>
<dbReference type="RefSeq" id="WP_134849559.1">
    <property type="nucleotide sequence ID" value="NZ_CP197400.1"/>
</dbReference>
<comment type="caution">
    <text evidence="1">The sequence shown here is derived from an EMBL/GenBank/DDBJ whole genome shotgun (WGS) entry which is preliminary data.</text>
</comment>
<dbReference type="PROSITE" id="PS51257">
    <property type="entry name" value="PROKAR_LIPOPROTEIN"/>
    <property type="match status" value="1"/>
</dbReference>
<dbReference type="AlphaFoldDB" id="A0A4Y8WRA8"/>
<proteinExistence type="predicted"/>
<evidence type="ECO:0000313" key="2">
    <source>
        <dbReference type="Proteomes" id="UP000297225"/>
    </source>
</evidence>
<dbReference type="OrthoDB" id="711418at2"/>
<keyword evidence="2" id="KW-1185">Reference proteome</keyword>
<organism evidence="1 2">
    <name type="scientific">Porphyromonas levii</name>
    <dbReference type="NCBI Taxonomy" id="28114"/>
    <lineage>
        <taxon>Bacteria</taxon>
        <taxon>Pseudomonadati</taxon>
        <taxon>Bacteroidota</taxon>
        <taxon>Bacteroidia</taxon>
        <taxon>Bacteroidales</taxon>
        <taxon>Porphyromonadaceae</taxon>
        <taxon>Porphyromonas</taxon>
    </lineage>
</organism>
<dbReference type="EMBL" id="SPNC01000050">
    <property type="protein sequence ID" value="TFH95441.1"/>
    <property type="molecule type" value="Genomic_DNA"/>
</dbReference>
<evidence type="ECO:0000313" key="1">
    <source>
        <dbReference type="EMBL" id="TFH95441.1"/>
    </source>
</evidence>
<dbReference type="STRING" id="1122973.GCA_000379925_01950"/>
<name>A0A4Y8WRA8_9PORP</name>
<dbReference type="GeneID" id="66798230"/>
<dbReference type="Proteomes" id="UP000297225">
    <property type="component" value="Unassembled WGS sequence"/>
</dbReference>
<gene>
    <name evidence="1" type="ORF">E4P47_04485</name>
</gene>
<reference evidence="1 2" key="1">
    <citation type="submission" date="2019-03" db="EMBL/GenBank/DDBJ databases">
        <title>Porphyromonas levii Isolated from the Uterus of Dairy Cows.</title>
        <authorList>
            <person name="Francis A.M."/>
        </authorList>
    </citation>
    <scope>NUCLEOTIDE SEQUENCE [LARGE SCALE GENOMIC DNA]</scope>
    <source>
        <strain evidence="1 2">AF5678</strain>
    </source>
</reference>
<sequence>MKQLRLMAASLLLVLMAVGLSSCNQNKPEDALLFTGKYTGLVTFSKLGDGALPIVDKDVEITVIKIGDNYSFRFSNKGIPAITGVKMKKGDNTLVTLEDDKGGLIKITGDELHIAYKNANGSWLVPSAKRK</sequence>